<dbReference type="Proteomes" id="UP000576082">
    <property type="component" value="Unassembled WGS sequence"/>
</dbReference>
<dbReference type="InterPro" id="IPR026444">
    <property type="entry name" value="Secre_tail"/>
</dbReference>
<dbReference type="InterPro" id="IPR012332">
    <property type="entry name" value="Autotransporter_pectin_lyase_C"/>
</dbReference>
<keyword evidence="4" id="KW-1185">Reference proteome</keyword>
<feature type="chain" id="PRO_5030694353" evidence="1">
    <location>
        <begin position="19"/>
        <end position="3015"/>
    </location>
</feature>
<dbReference type="EMBL" id="JABANE010000060">
    <property type="protein sequence ID" value="NME70309.1"/>
    <property type="molecule type" value="Genomic_DNA"/>
</dbReference>
<reference evidence="3 4" key="1">
    <citation type="submission" date="2020-04" db="EMBL/GenBank/DDBJ databases">
        <title>Flammeovirga sp. SR4, a novel species isolated from seawater.</title>
        <authorList>
            <person name="Wang X."/>
        </authorList>
    </citation>
    <scope>NUCLEOTIDE SEQUENCE [LARGE SCALE GENOMIC DNA]</scope>
    <source>
        <strain evidence="3 4">ATCC 23126</strain>
    </source>
</reference>
<comment type="caution">
    <text evidence="3">The sequence shown here is derived from an EMBL/GenBank/DDBJ whole genome shotgun (WGS) entry which is preliminary data.</text>
</comment>
<dbReference type="Gene3D" id="2.160.20.20">
    <property type="match status" value="1"/>
</dbReference>
<accession>A0A7X9RX52</accession>
<name>A0A7X9RX52_9BACT</name>
<protein>
    <submittedName>
        <fullName evidence="3">T9SS type A sorting domain-containing protein</fullName>
    </submittedName>
</protein>
<keyword evidence="1" id="KW-0732">Signal</keyword>
<feature type="signal peptide" evidence="1">
    <location>
        <begin position="1"/>
        <end position="18"/>
    </location>
</feature>
<feature type="domain" description="Secretion system C-terminal sorting" evidence="2">
    <location>
        <begin position="2939"/>
        <end position="3014"/>
    </location>
</feature>
<organism evidence="3 4">
    <name type="scientific">Flammeovirga aprica JL-4</name>
    <dbReference type="NCBI Taxonomy" id="694437"/>
    <lineage>
        <taxon>Bacteria</taxon>
        <taxon>Pseudomonadati</taxon>
        <taxon>Bacteroidota</taxon>
        <taxon>Cytophagia</taxon>
        <taxon>Cytophagales</taxon>
        <taxon>Flammeovirgaceae</taxon>
        <taxon>Flammeovirga</taxon>
    </lineage>
</organism>
<dbReference type="Pfam" id="PF18962">
    <property type="entry name" value="Por_Secre_tail"/>
    <property type="match status" value="1"/>
</dbReference>
<sequence>MRYFFVLFYLMLSVNIFAQNEIPADGLTLWLKADAITSDDYTDINGDGTVLRMDKWLDQSHTVTGVNTGYYVENEYSGNISDGITYQASVSEISNRPAVLFPSASHYGMLLRNSAGDDIEFLMENYEVFIVLKANDTFDDVGFYAGGNTTRALYGKWDGAQFYFRGPDNNLSNTDKEPWPIADNWGLISFQRNESNETSFTSDGGLLSPLDKNTTNTSTHKFGTVGGANYSSNLRWNGYIAEVIIYNKASGLDPVTRLRVNDYLTAKYGFTHSEKSDTDELFSGNTSPNQNVVVYGNDGGDYTPDRGNPSSVIELTTSGTSDGDYIILGETDESGLEFEFAPEKNRLWAKRFYIQKKGNLDFTLDFNIKNYEGKDNNEEDRQASDYLLVYNSNDGSDYVEVADVAASFKGTDIVSFTVSNTNYDGDGFYTIAPPAPKAFYTKGSGNWDEDIWTTNPSGEPDGNVAVITEADDFVILSGYEVTLNTNNITAADIEVSKGGRLKVGSTTGHSFKGVFGKGTIQIEGDNFPSPSTATDVGGFLTEDGGIVEFKGTGTTLTNSYSYNIVHVDLDNTADELVIDTSSPLSLSDSLLIEKGKVVLGTSDATGAGIDLTVNGNTRIKSEGALGIGTDNVVHNVVFKNSLYNSGTIALTNRAKIDNFGSNEYLTTLETYFSNNLSGQYAIVTFDADNKHQELVADGSTILYQLVVDKGTSDYYNLSISAGSTGLFEMYGYNTHSNSSTGSNAGGMTTSNGMFVLKYGTLRFGENIYIPSYANTTDNYDLGIGCKLWVDEGADINFGPVNALTVYGSVLVSGGRLNIGLNYDGTSNGNHNSITLRERGYYVQEGGQVFLNQIKTSVLGEDHQGSFTMSGGEMTIYGHVPSSNVAALSLPYKTNSFNMSGGKITIHNEDSGMDFLTDFAMGDGFYNVTGGEIIFDINTDRAVSFKSAIPFYNLTVTTDFSSRDVTLANGSYGDLNVLNHLVIEENSNLQVGTHDLIISGDLTLYNDTQLNINENNTLTFNGSSVDTDGNVQHHYIDVRDTDTPYEINNLVIDLPNVTDIFELRDISNTAADGNTRLKVINSLSLTQGTFDYTDYAIELEGDLSFQGRIGRSSSVGHLKLNGSAGTAQNITSSYDLVENQIADTTNVGITHLWINNTDGFNLSKNVYVTKLTWEEGVIKANEYGVVVGALGVHNEGGNAIGTNNKVIVGTGKSSDGGLTYLINADGTYLYPLASEFDIPVADSYKYTPASILVSNTAEIGFIQLATNNGSLVDFAADPDNNTNLLDYYWKSNAYGYTDDSNKPDITLTLNYNDEDVVGTESDYEASRILLEGDYSRSVLGTVDDATNTIELSTASKPVVGMYSAGHPDQFTGALQVYYSFMGVGADGSSVIRTATWDANQRWTTNENWKVTGPGTVSENSGEPGKGDIVVIGYGTWNGSRFVDGAGHRVKMSNIQRNVALVRFEEVSESNTYYEEDNTNGLPDIQILNNSELTVGVAEGIGRFRIYGGTDTDGTNRGVLYGNDMNDFLSEEGSELMIQNQSGNNGGTPFNDFVIPIYPKYPILRLYGGGSDQGGEFVFDDAVTETVQVKRLIVEGAFLRLDKSLDIEGTLNIGASQDGELIFDSPTSIQLSCQDIKMDNIFNNSSTAENKILTEGTDDIEHKLIVKGGIEIPSISAGDQNNIVFDLYNGETGNKVILEFQGEDNGAFINNYTAEVVPELYKIVMNKGTTSASTFTMSTNFTLPSSTTVELITLSNGTLILDNADINITPFAVPASNWELASTAGITINQGAVNITGDQANLLLGGKLTVAGGSLNLSNAGEDNSIVYAVSGEIELTGGAINIGSELRRDLAGNDGSLTYNQSGGTLSTGLQGNPNSAERGTFEVVGSESTFNFTGGEIIVASGKIDINASSSTVSESAEIKLGNNTTTETIEAVLANEIGKLELVADVTVNVEINDVQMLGDLEIPSLTTLNLNGNNLSIAGSIVNEGTFSASTSTISLVSSDAQTISGGQTITAENMIVATSGATVGMNSGITITKDLTISSGTLSDNGNTINVGGYLTINGAHTTTGAGRIKLNGTSTQSIEITGSIGRMEIDNTEGVKLVDNLALVADEIVFTNGVLDIDKYRLNLGVDIVLDAPAGFDKDRMIQLNGGVNAQGVQIELPSTDITTEKVIPIGYSGTYAPVGFFGEFDGVTVNVKPINKMHTVAEFQGVTQNALSQYWKFDFSEVGVTKDRYVSLYFKESNVNGTIGNYQGVIIDKDANIKKPVNVIDGLSDDLDNNKIKISLNSPLISGDYFAAENDATPDNIIRYKIKDGVTDARLDDVASGKWEYSTDGGGDYDDLSTDLTSGTILEVPSGVNLVTSDGDLGFKSYYRAIINGTLEVHVDDKNILFNEVEGSGTVKFYVNDSNIGQMPFADWGEFYSAGGGIVVEGDAENPLLNLNADADNKKLTIGSLTLTGTGSNQVWELPDGNGLNISSGELKIDNVEFELSTASTINDILVTNNGILKSSSASIASGDVSVESGASLNVASSSFIVRGDTEITGTLKVENSSDLYVDSNITFKGGSALEVSSGSELTVGGNFVDEGITTATLSGATLTFNGSSGDQSFTGDFKSSDGKQIGELNINKSSGNVVLSGSKEVTKLTLNSVLNNSGNTDGSLLILGESSDVTGNSWVEGPLSKKMEVGDSFLYYVGGSGSQRKLEVRYVTNNNNGGLATTEKTWTVEHSPNAQDVTIIDETTKLTVISQDYQWRVTDIAEGEDAADKQSEADIFAYYETLGKSSSYTLAVWAFGFSRDEWTRAGDPLHNTDDYFETYGVSFSKKYLAIGAVDESTDLPVELISFDAYAEESQVRLEWATASEDNNKEFELQRSIDGENWSSLKVIDGAGNSNVRLDYEFIDKAPVLNQVSYYRLVQIDFDGTTTVFDPVQVYMEGEEVADVTVYPNPVQDGKVNVLLKSWKGDVEINLYTALGYKVLSDKWSYGDSQVKQLQLHKLPRGVYVLKLKSGKTVRSTRLIVE</sequence>
<evidence type="ECO:0000259" key="2">
    <source>
        <dbReference type="Pfam" id="PF18962"/>
    </source>
</evidence>
<evidence type="ECO:0000256" key="1">
    <source>
        <dbReference type="SAM" id="SignalP"/>
    </source>
</evidence>
<evidence type="ECO:0000313" key="4">
    <source>
        <dbReference type="Proteomes" id="UP000576082"/>
    </source>
</evidence>
<dbReference type="NCBIfam" id="TIGR04183">
    <property type="entry name" value="Por_Secre_tail"/>
    <property type="match status" value="1"/>
</dbReference>
<evidence type="ECO:0000313" key="3">
    <source>
        <dbReference type="EMBL" id="NME70309.1"/>
    </source>
</evidence>
<proteinExistence type="predicted"/>
<gene>
    <name evidence="3" type="ORF">HHU12_20195</name>
</gene>
<dbReference type="RefSeq" id="WP_169658550.1">
    <property type="nucleotide sequence ID" value="NZ_JABANE010000060.1"/>
</dbReference>